<gene>
    <name evidence="1" type="ORF">N782_07150</name>
</gene>
<evidence type="ECO:0000313" key="2">
    <source>
        <dbReference type="Proteomes" id="UP000030147"/>
    </source>
</evidence>
<comment type="caution">
    <text evidence="1">The sequence shown here is derived from an EMBL/GenBank/DDBJ whole genome shotgun (WGS) entry which is preliminary data.</text>
</comment>
<proteinExistence type="predicted"/>
<organism evidence="1 2">
    <name type="scientific">Pontibacillus yanchengensis Y32</name>
    <dbReference type="NCBI Taxonomy" id="1385514"/>
    <lineage>
        <taxon>Bacteria</taxon>
        <taxon>Bacillati</taxon>
        <taxon>Bacillota</taxon>
        <taxon>Bacilli</taxon>
        <taxon>Bacillales</taxon>
        <taxon>Bacillaceae</taxon>
        <taxon>Pontibacillus</taxon>
    </lineage>
</organism>
<dbReference type="AlphaFoldDB" id="A0A0A2TV15"/>
<dbReference type="NCBIfam" id="TIGR02867">
    <property type="entry name" value="spore_II_P"/>
    <property type="match status" value="1"/>
</dbReference>
<dbReference type="Proteomes" id="UP000030147">
    <property type="component" value="Unassembled WGS sequence"/>
</dbReference>
<dbReference type="EMBL" id="AVBF01000017">
    <property type="protein sequence ID" value="KGP73140.1"/>
    <property type="molecule type" value="Genomic_DNA"/>
</dbReference>
<dbReference type="STRING" id="1385514.N782_07150"/>
<sequence>MKKWYKRSSFYMIAIIALFLFAGILTSIQPAYRLSSSTLHQWTSQINGSSFLHLMGMENRIFKTAYPEDQEDIKVSEVVFQMATSIKPNDPRTLLGREIPGFSSYDGEIIVAGKGTDYTNMPIESSPPMEVFETEKEAVIKEETSTEDKAPDKNPVQTTGERDVVFIYHTHNRESFLPLLPAGTVADEAFHSKANITMVGERLAKGLEENGIGTNVDKTDITKKLKEKNMEYYQSYAASRPIIQEAIKQDGNLQFFFDLHRDSLGKELTTIELNGKSYAKTVFVIGGEYARYEQNLKLANDLHKAIEKKYPGLSRGVITKKGATTNGKFNQDLSQNAVLIEFGGVENNLDELYRSADAIAEVFSDFYWKAEKVNGN</sequence>
<dbReference type="Pfam" id="PF07454">
    <property type="entry name" value="SpoIIP"/>
    <property type="match status" value="1"/>
</dbReference>
<protein>
    <submittedName>
        <fullName evidence="1">Stage II sporulation protein P</fullName>
    </submittedName>
</protein>
<keyword evidence="2" id="KW-1185">Reference proteome</keyword>
<reference evidence="1 2" key="1">
    <citation type="journal article" date="2015" name="Stand. Genomic Sci.">
        <title>High quality draft genome sequence of the moderately halophilic bacterium Pontibacillus yanchengensis Y32(T) and comparison among Pontibacillus genomes.</title>
        <authorList>
            <person name="Huang J."/>
            <person name="Qiao Z.X."/>
            <person name="Tang J.W."/>
            <person name="Wang G."/>
        </authorList>
    </citation>
    <scope>NUCLEOTIDE SEQUENCE [LARGE SCALE GENOMIC DNA]</scope>
    <source>
        <strain evidence="1 2">Y32</strain>
    </source>
</reference>
<dbReference type="OrthoDB" id="1633470at2"/>
<name>A0A0A2TV15_9BACI</name>
<dbReference type="InterPro" id="IPR010897">
    <property type="entry name" value="Spore_II_P"/>
</dbReference>
<dbReference type="SUPFAM" id="SSF53187">
    <property type="entry name" value="Zn-dependent exopeptidases"/>
    <property type="match status" value="1"/>
</dbReference>
<accession>A0A0A2TV15</accession>
<evidence type="ECO:0000313" key="1">
    <source>
        <dbReference type="EMBL" id="KGP73140.1"/>
    </source>
</evidence>
<dbReference type="eggNOG" id="COG0860">
    <property type="taxonomic scope" value="Bacteria"/>
</dbReference>